<dbReference type="Proteomes" id="UP000245207">
    <property type="component" value="Unassembled WGS sequence"/>
</dbReference>
<dbReference type="InterPro" id="IPR016140">
    <property type="entry name" value="Bifunc_inhib/LTP/seed_store"/>
</dbReference>
<sequence length="166" mass="17080">MAQQPKMNTILMVLVITMAMYYGGVMAQFSGCATVITSMPACASFIANPTPAASASCCNEFSSVIQSQPQCLCQVFNSTASFMGLSQLPKACNVDTPSECNGSPSNSPPSETTPSPSNSPPGTTPSPGTNATSPPAGSPPSDATSTRYTTFPVLCLLLVAVYAMVF</sequence>
<evidence type="ECO:0000256" key="8">
    <source>
        <dbReference type="ARBA" id="ARBA00023288"/>
    </source>
</evidence>
<keyword evidence="14" id="KW-1185">Reference proteome</keyword>
<dbReference type="OrthoDB" id="911994at2759"/>
<evidence type="ECO:0000259" key="12">
    <source>
        <dbReference type="SMART" id="SM00499"/>
    </source>
</evidence>
<feature type="region of interest" description="Disordered" evidence="9">
    <location>
        <begin position="95"/>
        <end position="144"/>
    </location>
</feature>
<feature type="compositionally biased region" description="Low complexity" evidence="9">
    <location>
        <begin position="97"/>
        <end position="116"/>
    </location>
</feature>
<evidence type="ECO:0000256" key="2">
    <source>
        <dbReference type="ARBA" id="ARBA00009748"/>
    </source>
</evidence>
<keyword evidence="7" id="KW-0325">Glycoprotein</keyword>
<evidence type="ECO:0000313" key="13">
    <source>
        <dbReference type="EMBL" id="PWA93566.1"/>
    </source>
</evidence>
<gene>
    <name evidence="13" type="ORF">CTI12_AA020600</name>
</gene>
<name>A0A2U1Q6D8_ARTAN</name>
<reference evidence="13 14" key="1">
    <citation type="journal article" date="2018" name="Mol. Plant">
        <title>The genome of Artemisia annua provides insight into the evolution of Asteraceae family and artemisinin biosynthesis.</title>
        <authorList>
            <person name="Shen Q."/>
            <person name="Zhang L."/>
            <person name="Liao Z."/>
            <person name="Wang S."/>
            <person name="Yan T."/>
            <person name="Shi P."/>
            <person name="Liu M."/>
            <person name="Fu X."/>
            <person name="Pan Q."/>
            <person name="Wang Y."/>
            <person name="Lv Z."/>
            <person name="Lu X."/>
            <person name="Zhang F."/>
            <person name="Jiang W."/>
            <person name="Ma Y."/>
            <person name="Chen M."/>
            <person name="Hao X."/>
            <person name="Li L."/>
            <person name="Tang Y."/>
            <person name="Lv G."/>
            <person name="Zhou Y."/>
            <person name="Sun X."/>
            <person name="Brodelius P.E."/>
            <person name="Rose J.K.C."/>
            <person name="Tang K."/>
        </authorList>
    </citation>
    <scope>NUCLEOTIDE SEQUENCE [LARGE SCALE GENOMIC DNA]</scope>
    <source>
        <strain evidence="14">cv. Huhao1</strain>
        <tissue evidence="13">Leaf</tissue>
    </source>
</reference>
<keyword evidence="10" id="KW-0812">Transmembrane</keyword>
<keyword evidence="4" id="KW-0336">GPI-anchor</keyword>
<evidence type="ECO:0000256" key="1">
    <source>
        <dbReference type="ARBA" id="ARBA00004609"/>
    </source>
</evidence>
<evidence type="ECO:0000313" key="14">
    <source>
        <dbReference type="Proteomes" id="UP000245207"/>
    </source>
</evidence>
<evidence type="ECO:0000256" key="6">
    <source>
        <dbReference type="ARBA" id="ARBA00023157"/>
    </source>
</evidence>
<dbReference type="SUPFAM" id="SSF47699">
    <property type="entry name" value="Bifunctional inhibitor/lipid-transfer protein/seed storage 2S albumin"/>
    <property type="match status" value="1"/>
</dbReference>
<dbReference type="CDD" id="cd00010">
    <property type="entry name" value="AAI_LTSS"/>
    <property type="match status" value="1"/>
</dbReference>
<dbReference type="PANTHER" id="PTHR33044">
    <property type="entry name" value="BIFUNCTIONAL INHIBITOR/LIPID-TRANSFER PROTEIN/SEED STORAGE 2S ALBUMIN SUPERFAMILY PROTEIN-RELATED"/>
    <property type="match status" value="1"/>
</dbReference>
<dbReference type="AlphaFoldDB" id="A0A2U1Q6D8"/>
<comment type="subcellular location">
    <subcellularLocation>
        <location evidence="1">Cell membrane</location>
        <topology evidence="1">Lipid-anchor</topology>
        <topology evidence="1">GPI-anchor</topology>
    </subcellularLocation>
</comment>
<evidence type="ECO:0000256" key="3">
    <source>
        <dbReference type="ARBA" id="ARBA00022475"/>
    </source>
</evidence>
<dbReference type="EMBL" id="PKPP01000376">
    <property type="protein sequence ID" value="PWA93566.1"/>
    <property type="molecule type" value="Genomic_DNA"/>
</dbReference>
<keyword evidence="10" id="KW-0472">Membrane</keyword>
<dbReference type="STRING" id="35608.A0A2U1Q6D8"/>
<evidence type="ECO:0000256" key="7">
    <source>
        <dbReference type="ARBA" id="ARBA00023180"/>
    </source>
</evidence>
<dbReference type="InterPro" id="IPR043325">
    <property type="entry name" value="LTSS"/>
</dbReference>
<protein>
    <submittedName>
        <fullName evidence="13">Plant lipid transfer protein/Par allergen</fullName>
    </submittedName>
</protein>
<feature type="signal peptide" evidence="11">
    <location>
        <begin position="1"/>
        <end position="27"/>
    </location>
</feature>
<evidence type="ECO:0000256" key="11">
    <source>
        <dbReference type="SAM" id="SignalP"/>
    </source>
</evidence>
<proteinExistence type="inferred from homology"/>
<dbReference type="GO" id="GO:0005886">
    <property type="term" value="C:plasma membrane"/>
    <property type="evidence" value="ECO:0007669"/>
    <property type="project" value="UniProtKB-SubCell"/>
</dbReference>
<keyword evidence="6" id="KW-1015">Disulfide bond</keyword>
<evidence type="ECO:0000256" key="9">
    <source>
        <dbReference type="SAM" id="MobiDB-lite"/>
    </source>
</evidence>
<evidence type="ECO:0000256" key="5">
    <source>
        <dbReference type="ARBA" id="ARBA00022729"/>
    </source>
</evidence>
<evidence type="ECO:0000256" key="10">
    <source>
        <dbReference type="SAM" id="Phobius"/>
    </source>
</evidence>
<comment type="caution">
    <text evidence="13">The sequence shown here is derived from an EMBL/GenBank/DDBJ whole genome shotgun (WGS) entry which is preliminary data.</text>
</comment>
<dbReference type="GO" id="GO:0098552">
    <property type="term" value="C:side of membrane"/>
    <property type="evidence" value="ECO:0007669"/>
    <property type="project" value="UniProtKB-KW"/>
</dbReference>
<dbReference type="Gene3D" id="1.10.110.10">
    <property type="entry name" value="Plant lipid-transfer and hydrophobic proteins"/>
    <property type="match status" value="1"/>
</dbReference>
<dbReference type="InterPro" id="IPR036312">
    <property type="entry name" value="Bifun_inhib/LTP/seed_sf"/>
</dbReference>
<dbReference type="SMART" id="SM00499">
    <property type="entry name" value="AAI"/>
    <property type="match status" value="1"/>
</dbReference>
<keyword evidence="5 11" id="KW-0732">Signal</keyword>
<dbReference type="Pfam" id="PF14368">
    <property type="entry name" value="LTP_2"/>
    <property type="match status" value="1"/>
</dbReference>
<comment type="similarity">
    <text evidence="2">Belongs to the plant LTP family.</text>
</comment>
<accession>A0A2U1Q6D8</accession>
<organism evidence="13 14">
    <name type="scientific">Artemisia annua</name>
    <name type="common">Sweet wormwood</name>
    <dbReference type="NCBI Taxonomy" id="35608"/>
    <lineage>
        <taxon>Eukaryota</taxon>
        <taxon>Viridiplantae</taxon>
        <taxon>Streptophyta</taxon>
        <taxon>Embryophyta</taxon>
        <taxon>Tracheophyta</taxon>
        <taxon>Spermatophyta</taxon>
        <taxon>Magnoliopsida</taxon>
        <taxon>eudicotyledons</taxon>
        <taxon>Gunneridae</taxon>
        <taxon>Pentapetalae</taxon>
        <taxon>asterids</taxon>
        <taxon>campanulids</taxon>
        <taxon>Asterales</taxon>
        <taxon>Asteraceae</taxon>
        <taxon>Asteroideae</taxon>
        <taxon>Anthemideae</taxon>
        <taxon>Artemisiinae</taxon>
        <taxon>Artemisia</taxon>
    </lineage>
</organism>
<feature type="compositionally biased region" description="Low complexity" evidence="9">
    <location>
        <begin position="125"/>
        <end position="135"/>
    </location>
</feature>
<feature type="chain" id="PRO_5015538169" evidence="11">
    <location>
        <begin position="28"/>
        <end position="166"/>
    </location>
</feature>
<evidence type="ECO:0000256" key="4">
    <source>
        <dbReference type="ARBA" id="ARBA00022622"/>
    </source>
</evidence>
<keyword evidence="10" id="KW-1133">Transmembrane helix</keyword>
<keyword evidence="3" id="KW-1003">Cell membrane</keyword>
<feature type="domain" description="Bifunctional inhibitor/plant lipid transfer protein/seed storage helical" evidence="12">
    <location>
        <begin position="32"/>
        <end position="100"/>
    </location>
</feature>
<keyword evidence="8" id="KW-0449">Lipoprotein</keyword>
<feature type="transmembrane region" description="Helical" evidence="10">
    <location>
        <begin position="148"/>
        <end position="165"/>
    </location>
</feature>